<evidence type="ECO:0000313" key="1">
    <source>
        <dbReference type="EMBL" id="KAI8435339.1"/>
    </source>
</evidence>
<keyword evidence="2" id="KW-1185">Reference proteome</keyword>
<sequence length="1630" mass="181790">MDEVAKLEHLSLVSKICTELDNHLGLNDKDLAEFIIDLADKNATFDAFKKALTENGAEFSDSFMTNLLRIIQHMKPATATSEANKNEIVNKNPLANKFPGLAIPNDKPVFSSDDESGDEKKNNRLTSKDIFKDESSKAKEDVIDQTMAELEALAPSKTKTEVPKREDRKRVRSSSRDRKEARKTEKDGVEVGTEEVVVEIREAEVEIGGAEVEIGGAEAGIGEGGLGVVSDTDLNLGRGEGDPVPEERGLDRRSHSRDRNQKDRFADYGKKARKKSPQVEISDDPEPGKIYNGRVANIVPFGCFVQIEGVRKRWEGLVHISQLRAEGRVTNVSDVVSRGDKVKIKVLSVTGQKVSLTMKDVCQESGKDLNPTSHAHLEAERSGRNPDRPAAAGAGVLAGLAGAEPPDAADGASRKRVTRLSSPERWEIKQMISSGVIDKSELPDFDEETGLLPKDEDGEADIEIELVEDEPPFLQGHGRALHDLSPVRIVKNPDGSLAQAAMMQSALAKERREQKMIQREQEMESLPTGLNKNWIDPLPEADGRALAANMRGAGITPQDLPEWKKHVIGGKKSSFGKKTNLSLLEQRQSLPIYKLRDELIKAVSDNQILIVIGETGSGKTTQITQYLAECGLTARGKVACTQPRRVAAMSVAKRVAEEFGCRLGQEVGYTIRFEDCTSPETVIKYMTDGMLLRECLMDLDLKSYSVIMLDEAHERTINTDVLFGLLKQAVQKRPELKLIVTSATLDAVKFSQYFFEAPIFTIPGRTFPVEVLYTKEPETDYLDASLITIMQIHLREPPGDVLLFLTGQEEIDTACEILYERMKSLGPDVPELIILPVYSALPSEMQTRIFDPAPPGSRKVVIATNIAETSLTIDGIYYVVDPGFVKQKVYNSKTGMDSLVVTPISQAAAKQRAGRAGRTGPGKCYRLYTERAYRDEMLPTPVPEIQRTNLATTVLQLKTMGINDLLHFDFMDAPPVESLIMALEQLHSLSALDAEGLLTRLGRRMAEFPLEPNLSKILIMSVALQCSDEILTIVSMLSVQNTFYRPKDKQALADQKKAKFNQPEGDHLTLLAVFNSWRNNKFSNAWCYENFVQIRTLKRAQDVRKQLLGIMDRHKLDVVSAAKNTVRVQKTICSGFFRNAAKKDPQEGYRTLVDSQVVYIHPSSALFNRQPEWVIYHELVQTTKEYMREVTTIDPKWLVEFAPAFFKFSDPTKLSKFKKNQRLEPLYNKYEEPNAWRISRWSKIYWSMDFLSEVVGETVILGLDSLILGFCVRQLSKCKHILNALQTAPVLDIDSSLTKEISKYPSNTIPYVVIRGLVKPLGTPITSNYNNSVTGVIQRLTIKEHVIARTSAGFWSDQTRTIHEVCNSSPFVLSNGKYSIEVVDALAAELLDMDVISDKFEPMSPGVIDHVWGFFSGVRQRGLQTMEEMLRDGSYITAVGELSTHAGQLKIQPPRDGLPLYLTTATKSTLLKRLASSRDFLSNSTGRSGRLSLQLVRDSPRKGRVEDMGGGLCPAVGHLYRLLNNNNNNKVLLVIFGSVAALASTRVAYKWLKRRRRRAREDALKTQLAAGRRERRKRARDTDLPEVQLCVVCAENPKEIILLPCGHVCLCEDCSDNIQGRERIHPAFIT</sequence>
<organism evidence="1 2">
    <name type="scientific">Choristoneura fumiferana</name>
    <name type="common">Spruce budworm moth</name>
    <name type="synonym">Archips fumiferana</name>
    <dbReference type="NCBI Taxonomy" id="7141"/>
    <lineage>
        <taxon>Eukaryota</taxon>
        <taxon>Metazoa</taxon>
        <taxon>Ecdysozoa</taxon>
        <taxon>Arthropoda</taxon>
        <taxon>Hexapoda</taxon>
        <taxon>Insecta</taxon>
        <taxon>Pterygota</taxon>
        <taxon>Neoptera</taxon>
        <taxon>Endopterygota</taxon>
        <taxon>Lepidoptera</taxon>
        <taxon>Glossata</taxon>
        <taxon>Ditrysia</taxon>
        <taxon>Tortricoidea</taxon>
        <taxon>Tortricidae</taxon>
        <taxon>Tortricinae</taxon>
        <taxon>Choristoneura</taxon>
    </lineage>
</organism>
<dbReference type="Proteomes" id="UP001064048">
    <property type="component" value="Chromosome 5"/>
</dbReference>
<evidence type="ECO:0000313" key="2">
    <source>
        <dbReference type="Proteomes" id="UP001064048"/>
    </source>
</evidence>
<proteinExistence type="predicted"/>
<gene>
    <name evidence="1" type="ORF">MSG28_003664</name>
</gene>
<comment type="caution">
    <text evidence="1">The sequence shown here is derived from an EMBL/GenBank/DDBJ whole genome shotgun (WGS) entry which is preliminary data.</text>
</comment>
<accession>A0ACC0KG46</accession>
<reference evidence="1 2" key="1">
    <citation type="journal article" date="2022" name="Genome Biol. Evol.">
        <title>The Spruce Budworm Genome: Reconstructing the Evolutionary History of Antifreeze Proteins.</title>
        <authorList>
            <person name="Beliveau C."/>
            <person name="Gagne P."/>
            <person name="Picq S."/>
            <person name="Vernygora O."/>
            <person name="Keeling C.I."/>
            <person name="Pinkney K."/>
            <person name="Doucet D."/>
            <person name="Wen F."/>
            <person name="Johnston J.S."/>
            <person name="Maaroufi H."/>
            <person name="Boyle B."/>
            <person name="Laroche J."/>
            <person name="Dewar K."/>
            <person name="Juretic N."/>
            <person name="Blackburn G."/>
            <person name="Nisole A."/>
            <person name="Brunet B."/>
            <person name="Brandao M."/>
            <person name="Lumley L."/>
            <person name="Duan J."/>
            <person name="Quan G."/>
            <person name="Lucarotti C.J."/>
            <person name="Roe A.D."/>
            <person name="Sperling F.A.H."/>
            <person name="Levesque R.C."/>
            <person name="Cusson M."/>
        </authorList>
    </citation>
    <scope>NUCLEOTIDE SEQUENCE [LARGE SCALE GENOMIC DNA]</scope>
    <source>
        <strain evidence="1">Glfc:IPQL:Cfum</strain>
    </source>
</reference>
<protein>
    <submittedName>
        <fullName evidence="1">Uncharacterized protein</fullName>
    </submittedName>
</protein>
<dbReference type="EMBL" id="CM046105">
    <property type="protein sequence ID" value="KAI8435339.1"/>
    <property type="molecule type" value="Genomic_DNA"/>
</dbReference>
<name>A0ACC0KG46_CHOFU</name>